<feature type="compositionally biased region" description="Polar residues" evidence="1">
    <location>
        <begin position="203"/>
        <end position="216"/>
    </location>
</feature>
<reference evidence="5" key="1">
    <citation type="submission" date="2020-06" db="EMBL/GenBank/DDBJ databases">
        <authorList>
            <person name="Li T."/>
            <person name="Hu X."/>
            <person name="Zhang T."/>
            <person name="Song X."/>
            <person name="Zhang H."/>
            <person name="Dai N."/>
            <person name="Sheng W."/>
            <person name="Hou X."/>
            <person name="Wei L."/>
        </authorList>
    </citation>
    <scope>NUCLEOTIDE SEQUENCE</scope>
    <source>
        <strain evidence="5">KEN1</strain>
        <tissue evidence="5">Leaf</tissue>
    </source>
</reference>
<dbReference type="Pfam" id="PF05703">
    <property type="entry name" value="Auxin_canalis"/>
    <property type="match status" value="1"/>
</dbReference>
<dbReference type="PANTHER" id="PTHR31351:SF41">
    <property type="entry name" value="VAN3-BINDING PROTEIN-LIKE"/>
    <property type="match status" value="1"/>
</dbReference>
<dbReference type="InterPro" id="IPR013666">
    <property type="entry name" value="PH_pln"/>
</dbReference>
<dbReference type="GO" id="GO:0009734">
    <property type="term" value="P:auxin-activated signaling pathway"/>
    <property type="evidence" value="ECO:0007669"/>
    <property type="project" value="TreeGrafter"/>
</dbReference>
<keyword evidence="2" id="KW-0472">Membrane</keyword>
<evidence type="ECO:0000259" key="3">
    <source>
        <dbReference type="Pfam" id="PF05703"/>
    </source>
</evidence>
<proteinExistence type="predicted"/>
<reference evidence="5" key="2">
    <citation type="journal article" date="2024" name="Plant">
        <title>Genomic evolution and insights into agronomic trait innovations of Sesamum species.</title>
        <authorList>
            <person name="Miao H."/>
            <person name="Wang L."/>
            <person name="Qu L."/>
            <person name="Liu H."/>
            <person name="Sun Y."/>
            <person name="Le M."/>
            <person name="Wang Q."/>
            <person name="Wei S."/>
            <person name="Zheng Y."/>
            <person name="Lin W."/>
            <person name="Duan Y."/>
            <person name="Cao H."/>
            <person name="Xiong S."/>
            <person name="Wang X."/>
            <person name="Wei L."/>
            <person name="Li C."/>
            <person name="Ma Q."/>
            <person name="Ju M."/>
            <person name="Zhao R."/>
            <person name="Li G."/>
            <person name="Mu C."/>
            <person name="Tian Q."/>
            <person name="Mei H."/>
            <person name="Zhang T."/>
            <person name="Gao T."/>
            <person name="Zhang H."/>
        </authorList>
    </citation>
    <scope>NUCLEOTIDE SEQUENCE</scope>
    <source>
        <strain evidence="5">KEN1</strain>
    </source>
</reference>
<feature type="region of interest" description="Disordered" evidence="1">
    <location>
        <begin position="202"/>
        <end position="234"/>
    </location>
</feature>
<evidence type="ECO:0000256" key="2">
    <source>
        <dbReference type="SAM" id="Phobius"/>
    </source>
</evidence>
<feature type="domain" description="VAN3-binding protein-like auxin canalisation" evidence="3">
    <location>
        <begin position="132"/>
        <end position="408"/>
    </location>
</feature>
<dbReference type="GO" id="GO:0010305">
    <property type="term" value="P:leaf vascular tissue pattern formation"/>
    <property type="evidence" value="ECO:0007669"/>
    <property type="project" value="TreeGrafter"/>
</dbReference>
<accession>A0AAW2Y186</accession>
<feature type="domain" description="Pleckstrin-like plant" evidence="4">
    <location>
        <begin position="456"/>
        <end position="561"/>
    </location>
</feature>
<feature type="region of interest" description="Disordered" evidence="1">
    <location>
        <begin position="254"/>
        <end position="276"/>
    </location>
</feature>
<evidence type="ECO:0000313" key="5">
    <source>
        <dbReference type="EMBL" id="KAL0459494.1"/>
    </source>
</evidence>
<feature type="compositionally biased region" description="Gly residues" evidence="1">
    <location>
        <begin position="261"/>
        <end position="271"/>
    </location>
</feature>
<feature type="transmembrane region" description="Helical" evidence="2">
    <location>
        <begin position="299"/>
        <end position="324"/>
    </location>
</feature>
<evidence type="ECO:0000256" key="1">
    <source>
        <dbReference type="SAM" id="MobiDB-lite"/>
    </source>
</evidence>
<keyword evidence="2" id="KW-0812">Transmembrane</keyword>
<protein>
    <submittedName>
        <fullName evidence="5">VAN3-binding protein</fullName>
    </submittedName>
</protein>
<dbReference type="AlphaFoldDB" id="A0AAW2Y186"/>
<dbReference type="PANTHER" id="PTHR31351">
    <property type="entry name" value="EXPRESSED PROTEIN"/>
    <property type="match status" value="1"/>
</dbReference>
<dbReference type="InterPro" id="IPR008546">
    <property type="entry name" value="VAN3-bd-like_auxin_canal"/>
</dbReference>
<dbReference type="GO" id="GO:0010087">
    <property type="term" value="P:phloem or xylem histogenesis"/>
    <property type="evidence" value="ECO:0007669"/>
    <property type="project" value="TreeGrafter"/>
</dbReference>
<evidence type="ECO:0000259" key="4">
    <source>
        <dbReference type="Pfam" id="PF08458"/>
    </source>
</evidence>
<dbReference type="EMBL" id="JACGWN010000002">
    <property type="protein sequence ID" value="KAL0459494.1"/>
    <property type="molecule type" value="Genomic_DNA"/>
</dbReference>
<gene>
    <name evidence="5" type="ORF">Slati_0576600</name>
</gene>
<keyword evidence="2" id="KW-1133">Transmembrane helix</keyword>
<sequence>MMMISEGAYDDAFQARLCLQEMGQIFAALRLKDVWIGRPNKVGRPAMLPIPKTSRGTTLHSPLTSFFVFFSNTLSPHPVLRIVRNFYLSTLLSREGPERRTSAAGKPKRADGVPVEVVECFSTSSLQSIGPSKSLFNASENQCLLVLQHSTIPENAAGEEEESAKLSGNTFSFASSATSQLILERIMSQSVSFGEVNEVGNKSPLTSGRLSHSSGPLNGCLTEENESPPISPSDEYEDVVKYLRANNTLQPLFTGTPRAGYNGGGAGGANTPGGKTVGRWLKERREKKKEETRTQNAQLHAAVSVAGVAAAIAAIAAATAAASAKGKDEQMMKTDMAVASAATLVAAQCVEAAETMGADRDHLLSAISSAVSVRSHGDISTLTAAAATALRGVATLKARALKEVWNVAGNPDRKGISLGTGNNSSSSNSSGYCEEMVPEENFLAACNQEMLARGSELLKRTRKGDLHWKVVSVYVHRSGNVMLKMKSKHVANTITKKKKNVVVDVCKDVPAWPGRHLFEDGEQRRYFGLKTEGRGVVEFECKNAREYEMWTQGVSRLLSVVTERKRRHYK</sequence>
<comment type="caution">
    <text evidence="5">The sequence shown here is derived from an EMBL/GenBank/DDBJ whole genome shotgun (WGS) entry which is preliminary data.</text>
</comment>
<dbReference type="InterPro" id="IPR040269">
    <property type="entry name" value="VAB"/>
</dbReference>
<name>A0AAW2Y186_9LAMI</name>
<organism evidence="5">
    <name type="scientific">Sesamum latifolium</name>
    <dbReference type="NCBI Taxonomy" id="2727402"/>
    <lineage>
        <taxon>Eukaryota</taxon>
        <taxon>Viridiplantae</taxon>
        <taxon>Streptophyta</taxon>
        <taxon>Embryophyta</taxon>
        <taxon>Tracheophyta</taxon>
        <taxon>Spermatophyta</taxon>
        <taxon>Magnoliopsida</taxon>
        <taxon>eudicotyledons</taxon>
        <taxon>Gunneridae</taxon>
        <taxon>Pentapetalae</taxon>
        <taxon>asterids</taxon>
        <taxon>lamiids</taxon>
        <taxon>Lamiales</taxon>
        <taxon>Pedaliaceae</taxon>
        <taxon>Sesamum</taxon>
    </lineage>
</organism>
<dbReference type="Pfam" id="PF08458">
    <property type="entry name" value="PH_2"/>
    <property type="match status" value="1"/>
</dbReference>